<protein>
    <submittedName>
        <fullName evidence="1">Uncharacterized protein</fullName>
    </submittedName>
</protein>
<sequence length="155" mass="18059">MSDLIIKQGHVTLRGLMDSTKQISLCRAKSLQDIQLLFEQLFVIDKYKPIHTKTLPWLGHITKAAAEGTIKLTRNTVSKYQEWIRNLDYITQLIKEKSQIKVEGWMQDLPEIENEFVPETKSAIERIERPKLPADFETFILYHESQRSPTVDVSF</sequence>
<accession>A0AAD5UB90</accession>
<dbReference type="AlphaFoldDB" id="A0AAD5UB90"/>
<dbReference type="Proteomes" id="UP001210925">
    <property type="component" value="Unassembled WGS sequence"/>
</dbReference>
<comment type="caution">
    <text evidence="1">The sequence shown here is derived from an EMBL/GenBank/DDBJ whole genome shotgun (WGS) entry which is preliminary data.</text>
</comment>
<proteinExistence type="predicted"/>
<dbReference type="EMBL" id="JADGKB010000122">
    <property type="protein sequence ID" value="KAJ3253022.1"/>
    <property type="molecule type" value="Genomic_DNA"/>
</dbReference>
<reference evidence="1" key="1">
    <citation type="submission" date="2020-05" db="EMBL/GenBank/DDBJ databases">
        <title>Phylogenomic resolution of chytrid fungi.</title>
        <authorList>
            <person name="Stajich J.E."/>
            <person name="Amses K."/>
            <person name="Simmons R."/>
            <person name="Seto K."/>
            <person name="Myers J."/>
            <person name="Bonds A."/>
            <person name="Quandt C.A."/>
            <person name="Barry K."/>
            <person name="Liu P."/>
            <person name="Grigoriev I."/>
            <person name="Longcore J.E."/>
            <person name="James T.Y."/>
        </authorList>
    </citation>
    <scope>NUCLEOTIDE SEQUENCE</scope>
    <source>
        <strain evidence="1">PLAUS21</strain>
    </source>
</reference>
<evidence type="ECO:0000313" key="2">
    <source>
        <dbReference type="Proteomes" id="UP001210925"/>
    </source>
</evidence>
<organism evidence="1 2">
    <name type="scientific">Boothiomyces macroporosus</name>
    <dbReference type="NCBI Taxonomy" id="261099"/>
    <lineage>
        <taxon>Eukaryota</taxon>
        <taxon>Fungi</taxon>
        <taxon>Fungi incertae sedis</taxon>
        <taxon>Chytridiomycota</taxon>
        <taxon>Chytridiomycota incertae sedis</taxon>
        <taxon>Chytridiomycetes</taxon>
        <taxon>Rhizophydiales</taxon>
        <taxon>Terramycetaceae</taxon>
        <taxon>Boothiomyces</taxon>
    </lineage>
</organism>
<gene>
    <name evidence="1" type="ORF">HK103_001032</name>
</gene>
<name>A0AAD5UB90_9FUNG</name>
<keyword evidence="2" id="KW-1185">Reference proteome</keyword>
<evidence type="ECO:0000313" key="1">
    <source>
        <dbReference type="EMBL" id="KAJ3253022.1"/>
    </source>
</evidence>